<feature type="region of interest" description="Disordered" evidence="1">
    <location>
        <begin position="15"/>
        <end position="199"/>
    </location>
</feature>
<sequence length="296" mass="30629">MVYGGCHDDCCHKKPHHCKRQQNQDDVDSFPSANTGNSFLPDDSFGIAPGGTNDGQFPDTDASGGFPGANTGSQLPAENGSQQFPSNNANGQLPNGNFGSQFPSDGSADLIPGSGSNGQNPNGATGNQFPNESAGSLPGNGVNEQNPSGGIQFPGENNQQQQPTNNQQFQPADNQQTLNNLPGAAPIDAPGASEQGSETQSIPATLFDDLPGFLGITFPGQSQQSTTPGMSISTKDINTDEPSGTLLENSTEEDDDNLEPLDEDSLDEQSTSGADLPIITTRGLGFLSIAVVLCGF</sequence>
<feature type="compositionally biased region" description="Polar residues" evidence="1">
    <location>
        <begin position="171"/>
        <end position="180"/>
    </location>
</feature>
<dbReference type="OrthoDB" id="5592057at2759"/>
<feature type="compositionally biased region" description="Polar residues" evidence="1">
    <location>
        <begin position="124"/>
        <end position="134"/>
    </location>
</feature>
<organism evidence="2 3">
    <name type="scientific">Coemansia reversa (strain ATCC 12441 / NRRL 1564)</name>
    <dbReference type="NCBI Taxonomy" id="763665"/>
    <lineage>
        <taxon>Eukaryota</taxon>
        <taxon>Fungi</taxon>
        <taxon>Fungi incertae sedis</taxon>
        <taxon>Zoopagomycota</taxon>
        <taxon>Kickxellomycotina</taxon>
        <taxon>Kickxellomycetes</taxon>
        <taxon>Kickxellales</taxon>
        <taxon>Kickxellaceae</taxon>
        <taxon>Coemansia</taxon>
    </lineage>
</organism>
<evidence type="ECO:0000256" key="1">
    <source>
        <dbReference type="SAM" id="MobiDB-lite"/>
    </source>
</evidence>
<feature type="compositionally biased region" description="Polar residues" evidence="1">
    <location>
        <begin position="219"/>
        <end position="249"/>
    </location>
</feature>
<keyword evidence="3" id="KW-1185">Reference proteome</keyword>
<protein>
    <submittedName>
        <fullName evidence="2">Uncharacterized protein</fullName>
    </submittedName>
</protein>
<feature type="compositionally biased region" description="Acidic residues" evidence="1">
    <location>
        <begin position="250"/>
        <end position="267"/>
    </location>
</feature>
<reference evidence="2 3" key="1">
    <citation type="journal article" date="2015" name="Genome Biol. Evol.">
        <title>Phylogenomic analyses indicate that early fungi evolved digesting cell walls of algal ancestors of land plants.</title>
        <authorList>
            <person name="Chang Y."/>
            <person name="Wang S."/>
            <person name="Sekimoto S."/>
            <person name="Aerts A.L."/>
            <person name="Choi C."/>
            <person name="Clum A."/>
            <person name="LaButti K.M."/>
            <person name="Lindquist E.A."/>
            <person name="Yee Ngan C."/>
            <person name="Ohm R.A."/>
            <person name="Salamov A.A."/>
            <person name="Grigoriev I.V."/>
            <person name="Spatafora J.W."/>
            <person name="Berbee M.L."/>
        </authorList>
    </citation>
    <scope>NUCLEOTIDE SEQUENCE [LARGE SCALE GENOMIC DNA]</scope>
    <source>
        <strain evidence="2 3">NRRL 1564</strain>
    </source>
</reference>
<dbReference type="EMBL" id="KZ303544">
    <property type="protein sequence ID" value="PIA13200.1"/>
    <property type="molecule type" value="Genomic_DNA"/>
</dbReference>
<dbReference type="Proteomes" id="UP000242474">
    <property type="component" value="Unassembled WGS sequence"/>
</dbReference>
<evidence type="ECO:0000313" key="2">
    <source>
        <dbReference type="EMBL" id="PIA13200.1"/>
    </source>
</evidence>
<accession>A0A2G5B2G1</accession>
<dbReference type="AlphaFoldDB" id="A0A2G5B2G1"/>
<name>A0A2G5B2G1_COERN</name>
<feature type="compositionally biased region" description="Polar residues" evidence="1">
    <location>
        <begin position="70"/>
        <end position="104"/>
    </location>
</feature>
<evidence type="ECO:0000313" key="3">
    <source>
        <dbReference type="Proteomes" id="UP000242474"/>
    </source>
</evidence>
<proteinExistence type="predicted"/>
<gene>
    <name evidence="2" type="ORF">COEREDRAFT_11699</name>
</gene>
<feature type="compositionally biased region" description="Low complexity" evidence="1">
    <location>
        <begin position="112"/>
        <end position="123"/>
    </location>
</feature>
<feature type="region of interest" description="Disordered" evidence="1">
    <location>
        <begin position="213"/>
        <end position="273"/>
    </location>
</feature>
<feature type="compositionally biased region" description="Low complexity" evidence="1">
    <location>
        <begin position="157"/>
        <end position="170"/>
    </location>
</feature>